<reference evidence="3" key="1">
    <citation type="submission" date="2022-11" db="EMBL/GenBank/DDBJ databases">
        <title>Alteromonas sp. nov., isolated from sea water of the Qingdao.</title>
        <authorList>
            <person name="Wang Q."/>
        </authorList>
    </citation>
    <scope>NUCLEOTIDE SEQUENCE</scope>
    <source>
        <strain evidence="3">ASW11-7</strain>
    </source>
</reference>
<sequence>MSLFRYALIFVAGALCTACSSHTDVAATTPMGPSDPFSIPIPVQIINENGDYQLYRGGKPFFIKGAGGTSHLVALAEAGGNAFRTWSTDDAKNLLDKAHRNDLAVMLGISIGHERHGFDYSDRQAVQEQFERVKDEVLKFKDHPALLAWGIGNEVDLFYTNHEVWEAVEQIASFIQTVDKNHPVTTVTAGIDKEKLTLIQQRVPSLDFLSVNIYGGISSLPQNLLDMGYTGPFVITEWGPTGHWQVRKTRWEAPIEQTSTEKAASYQKRYRQGIVNAKGKALGSFAFLWGQKQETTPTWYGVFTESGHATEAVDVLTYNWTGKWPIQRAPSIDFITLEGQSRFDNVTVRAESDLNAEVGLTSADDKTPAIQWEVLPESTDIKAGGDPESRPQAVQGLNISSDGLGKVTFNAPAKPGAYRLYVYVTNANGKAAYANIPFWVTAPGKD</sequence>
<evidence type="ECO:0000313" key="3">
    <source>
        <dbReference type="EMBL" id="MCW8107850.1"/>
    </source>
</evidence>
<feature type="domain" description="Glycoside hydrolase family 2 catalytic" evidence="2">
    <location>
        <begin position="121"/>
        <end position="238"/>
    </location>
</feature>
<evidence type="ECO:0000256" key="1">
    <source>
        <dbReference type="SAM" id="SignalP"/>
    </source>
</evidence>
<evidence type="ECO:0000259" key="2">
    <source>
        <dbReference type="Pfam" id="PF02836"/>
    </source>
</evidence>
<dbReference type="RefSeq" id="WP_265616539.1">
    <property type="nucleotide sequence ID" value="NZ_JAPFRD010000005.1"/>
</dbReference>
<dbReference type="Proteomes" id="UP001142810">
    <property type="component" value="Unassembled WGS sequence"/>
</dbReference>
<dbReference type="Pfam" id="PF02836">
    <property type="entry name" value="Glyco_hydro_2_C"/>
    <property type="match status" value="1"/>
</dbReference>
<proteinExistence type="predicted"/>
<gene>
    <name evidence="3" type="ORF">OPS25_04980</name>
</gene>
<keyword evidence="4" id="KW-1185">Reference proteome</keyword>
<dbReference type="SUPFAM" id="SSF51445">
    <property type="entry name" value="(Trans)glycosidases"/>
    <property type="match status" value="1"/>
</dbReference>
<protein>
    <recommendedName>
        <fullName evidence="2">Glycoside hydrolase family 2 catalytic domain-containing protein</fullName>
    </recommendedName>
</protein>
<dbReference type="Gene3D" id="3.20.20.80">
    <property type="entry name" value="Glycosidases"/>
    <property type="match status" value="1"/>
</dbReference>
<comment type="caution">
    <text evidence="3">The sequence shown here is derived from an EMBL/GenBank/DDBJ whole genome shotgun (WGS) entry which is preliminary data.</text>
</comment>
<organism evidence="3 4">
    <name type="scientific">Alteromonas aquimaris</name>
    <dbReference type="NCBI Taxonomy" id="2998417"/>
    <lineage>
        <taxon>Bacteria</taxon>
        <taxon>Pseudomonadati</taxon>
        <taxon>Pseudomonadota</taxon>
        <taxon>Gammaproteobacteria</taxon>
        <taxon>Alteromonadales</taxon>
        <taxon>Alteromonadaceae</taxon>
        <taxon>Alteromonas/Salinimonas group</taxon>
        <taxon>Alteromonas</taxon>
    </lineage>
</organism>
<dbReference type="EMBL" id="JAPFRD010000005">
    <property type="protein sequence ID" value="MCW8107850.1"/>
    <property type="molecule type" value="Genomic_DNA"/>
</dbReference>
<keyword evidence="1" id="KW-0732">Signal</keyword>
<feature type="signal peptide" evidence="1">
    <location>
        <begin position="1"/>
        <end position="26"/>
    </location>
</feature>
<dbReference type="InterPro" id="IPR017853">
    <property type="entry name" value="GH"/>
</dbReference>
<accession>A0ABT3P5P7</accession>
<feature type="chain" id="PRO_5045681882" description="Glycoside hydrolase family 2 catalytic domain-containing protein" evidence="1">
    <location>
        <begin position="27"/>
        <end position="446"/>
    </location>
</feature>
<name>A0ABT3P5P7_9ALTE</name>
<evidence type="ECO:0000313" key="4">
    <source>
        <dbReference type="Proteomes" id="UP001142810"/>
    </source>
</evidence>
<dbReference type="InterPro" id="IPR006103">
    <property type="entry name" value="Glyco_hydro_2_cat"/>
</dbReference>